<dbReference type="InterPro" id="IPR004399">
    <property type="entry name" value="HMP/HMP-P_kinase_dom"/>
</dbReference>
<dbReference type="FunFam" id="3.40.1190.20:FF:000003">
    <property type="entry name" value="Phosphomethylpyrimidine kinase ThiD"/>
    <property type="match status" value="1"/>
</dbReference>
<keyword evidence="5 12" id="KW-0808">Transferase</keyword>
<comment type="catalytic activity">
    <reaction evidence="1">
        <text>4-amino-5-hydroxymethyl-2-methylpyrimidine + ATP = 4-amino-2-methyl-5-(phosphooxymethyl)pyrimidine + ADP + H(+)</text>
        <dbReference type="Rhea" id="RHEA:23096"/>
        <dbReference type="ChEBI" id="CHEBI:15378"/>
        <dbReference type="ChEBI" id="CHEBI:16892"/>
        <dbReference type="ChEBI" id="CHEBI:30616"/>
        <dbReference type="ChEBI" id="CHEBI:58354"/>
        <dbReference type="ChEBI" id="CHEBI:456216"/>
        <dbReference type="EC" id="2.7.1.49"/>
    </reaction>
</comment>
<accession>A0A087BUU2</accession>
<evidence type="ECO:0000256" key="3">
    <source>
        <dbReference type="ARBA" id="ARBA00003848"/>
    </source>
</evidence>
<evidence type="ECO:0000256" key="10">
    <source>
        <dbReference type="SAM" id="MobiDB-lite"/>
    </source>
</evidence>
<evidence type="ECO:0000259" key="11">
    <source>
        <dbReference type="Pfam" id="PF08543"/>
    </source>
</evidence>
<sequence>MHTLEPVASTSTPTRRPRPSRGPAGEGMCAPVHAHRAANGMPPAVLSIAGSDCSGGAGIQADIKTMMACGAYAMTAITAITAQNTTGVAAVQPTSPDMMGRQIDAVFEDIEPRATKIGMIPNRDLIAVIAERLHRHHAACVVLDTVMVSSSGTRLIDASAVTAMAEELFPLATLITPNIPETEVLLGRDPGAIRTHEDMQDAGTALARRYGCAVLVKGGHHAGTADDALVRGEICTWMRGARVNTTNTHGTGCTLSSAIASHLALGETLYDAVLHAKNYLTGCLSTGLDLGHGSGPLDHAWPWIGERPYHTAG</sequence>
<gene>
    <name evidence="12" type="ORF">BMON_1334</name>
</gene>
<keyword evidence="8" id="KW-0067">ATP-binding</keyword>
<evidence type="ECO:0000256" key="7">
    <source>
        <dbReference type="ARBA" id="ARBA00022777"/>
    </source>
</evidence>
<dbReference type="GO" id="GO:0005829">
    <property type="term" value="C:cytosol"/>
    <property type="evidence" value="ECO:0007669"/>
    <property type="project" value="TreeGrafter"/>
</dbReference>
<dbReference type="GO" id="GO:0009229">
    <property type="term" value="P:thiamine diphosphate biosynthetic process"/>
    <property type="evidence" value="ECO:0007669"/>
    <property type="project" value="UniProtKB-UniPathway"/>
</dbReference>
<dbReference type="InterPro" id="IPR029056">
    <property type="entry name" value="Ribokinase-like"/>
</dbReference>
<dbReference type="eggNOG" id="COG0351">
    <property type="taxonomic scope" value="Bacteria"/>
</dbReference>
<dbReference type="STRING" id="1437603.GCA_000771525_00302"/>
<evidence type="ECO:0000256" key="4">
    <source>
        <dbReference type="ARBA" id="ARBA00004769"/>
    </source>
</evidence>
<dbReference type="GO" id="GO:0009228">
    <property type="term" value="P:thiamine biosynthetic process"/>
    <property type="evidence" value="ECO:0007669"/>
    <property type="project" value="UniProtKB-KW"/>
</dbReference>
<dbReference type="EC" id="2.7.1.49" evidence="12"/>
<comment type="caution">
    <text evidence="12">The sequence shown here is derived from an EMBL/GenBank/DDBJ whole genome shotgun (WGS) entry which is preliminary data.</text>
</comment>
<dbReference type="CDD" id="cd01169">
    <property type="entry name" value="HMPP_kinase"/>
    <property type="match status" value="1"/>
</dbReference>
<dbReference type="GO" id="GO:0008972">
    <property type="term" value="F:phosphomethylpyrimidine kinase activity"/>
    <property type="evidence" value="ECO:0007669"/>
    <property type="project" value="UniProtKB-EC"/>
</dbReference>
<dbReference type="UniPathway" id="UPA00060">
    <property type="reaction ID" value="UER00138"/>
</dbReference>
<proteinExistence type="predicted"/>
<keyword evidence="6" id="KW-0547">Nucleotide-binding</keyword>
<dbReference type="SUPFAM" id="SSF53613">
    <property type="entry name" value="Ribokinase-like"/>
    <property type="match status" value="1"/>
</dbReference>
<feature type="domain" description="Pyridoxamine kinase/Phosphomethylpyrimidine kinase" evidence="11">
    <location>
        <begin position="52"/>
        <end position="298"/>
    </location>
</feature>
<keyword evidence="13" id="KW-1185">Reference proteome</keyword>
<evidence type="ECO:0000256" key="2">
    <source>
        <dbReference type="ARBA" id="ARBA00000565"/>
    </source>
</evidence>
<evidence type="ECO:0000256" key="1">
    <source>
        <dbReference type="ARBA" id="ARBA00000151"/>
    </source>
</evidence>
<organism evidence="12 13">
    <name type="scientific">Bifidobacterium mongoliense DSM 21395</name>
    <dbReference type="NCBI Taxonomy" id="1437603"/>
    <lineage>
        <taxon>Bacteria</taxon>
        <taxon>Bacillati</taxon>
        <taxon>Actinomycetota</taxon>
        <taxon>Actinomycetes</taxon>
        <taxon>Bifidobacteriales</taxon>
        <taxon>Bifidobacteriaceae</taxon>
        <taxon>Bifidobacterium</taxon>
    </lineage>
</organism>
<evidence type="ECO:0000256" key="6">
    <source>
        <dbReference type="ARBA" id="ARBA00022741"/>
    </source>
</evidence>
<dbReference type="EC" id="2.7.4.7" evidence="12"/>
<dbReference type="PANTHER" id="PTHR20858:SF17">
    <property type="entry name" value="HYDROXYMETHYLPYRIMIDINE_PHOSPHOMETHYLPYRIMIDINE KINASE THI20-RELATED"/>
    <property type="match status" value="1"/>
</dbReference>
<dbReference type="Proteomes" id="UP000029082">
    <property type="component" value="Unassembled WGS sequence"/>
</dbReference>
<dbReference type="EMBL" id="JGZE01000021">
    <property type="protein sequence ID" value="KFI74792.1"/>
    <property type="molecule type" value="Genomic_DNA"/>
</dbReference>
<dbReference type="Gene3D" id="3.40.1190.20">
    <property type="match status" value="1"/>
</dbReference>
<dbReference type="GO" id="GO:0008902">
    <property type="term" value="F:hydroxymethylpyrimidine kinase activity"/>
    <property type="evidence" value="ECO:0007669"/>
    <property type="project" value="UniProtKB-EC"/>
</dbReference>
<comment type="catalytic activity">
    <reaction evidence="2">
        <text>4-amino-2-methyl-5-(phosphooxymethyl)pyrimidine + ATP = 4-amino-2-methyl-5-(diphosphooxymethyl)pyrimidine + ADP</text>
        <dbReference type="Rhea" id="RHEA:19893"/>
        <dbReference type="ChEBI" id="CHEBI:30616"/>
        <dbReference type="ChEBI" id="CHEBI:57841"/>
        <dbReference type="ChEBI" id="CHEBI:58354"/>
        <dbReference type="ChEBI" id="CHEBI:456216"/>
        <dbReference type="EC" id="2.7.4.7"/>
    </reaction>
</comment>
<dbReference type="PANTHER" id="PTHR20858">
    <property type="entry name" value="PHOSPHOMETHYLPYRIMIDINE KINASE"/>
    <property type="match status" value="1"/>
</dbReference>
<protein>
    <submittedName>
        <fullName evidence="12">Phosphomethylpyrimidine kinase</fullName>
        <ecNumber evidence="12">2.7.1.49</ecNumber>
        <ecNumber evidence="12">2.7.4.7</ecNumber>
    </submittedName>
</protein>
<keyword evidence="9" id="KW-0784">Thiamine biosynthesis</keyword>
<evidence type="ECO:0000256" key="8">
    <source>
        <dbReference type="ARBA" id="ARBA00022840"/>
    </source>
</evidence>
<comment type="function">
    <text evidence="3">Catalyzes the phosphorylation of hydroxymethylpyrimidine phosphate (HMP-P) to HMP-PP, and of HMP to HMP-P.</text>
</comment>
<dbReference type="InterPro" id="IPR013749">
    <property type="entry name" value="PM/HMP-P_kinase-1"/>
</dbReference>
<comment type="pathway">
    <text evidence="4">Cofactor biosynthesis; thiamine diphosphate biosynthesis; 4-amino-2-methyl-5-diphosphomethylpyrimidine from 5-amino-1-(5-phospho-D-ribosyl)imidazole: step 3/3.</text>
</comment>
<dbReference type="Pfam" id="PF08543">
    <property type="entry name" value="Phos_pyr_kin"/>
    <property type="match status" value="1"/>
</dbReference>
<evidence type="ECO:0000256" key="9">
    <source>
        <dbReference type="ARBA" id="ARBA00022977"/>
    </source>
</evidence>
<dbReference type="AlphaFoldDB" id="A0A087BUU2"/>
<name>A0A087BUU2_9BIFI</name>
<keyword evidence="7 12" id="KW-0418">Kinase</keyword>
<evidence type="ECO:0000256" key="5">
    <source>
        <dbReference type="ARBA" id="ARBA00022679"/>
    </source>
</evidence>
<evidence type="ECO:0000313" key="13">
    <source>
        <dbReference type="Proteomes" id="UP000029082"/>
    </source>
</evidence>
<evidence type="ECO:0000313" key="12">
    <source>
        <dbReference type="EMBL" id="KFI74792.1"/>
    </source>
</evidence>
<dbReference type="GO" id="GO:0005524">
    <property type="term" value="F:ATP binding"/>
    <property type="evidence" value="ECO:0007669"/>
    <property type="project" value="UniProtKB-KW"/>
</dbReference>
<reference evidence="12 13" key="1">
    <citation type="submission" date="2014-03" db="EMBL/GenBank/DDBJ databases">
        <title>Genomics of Bifidobacteria.</title>
        <authorList>
            <person name="Ventura M."/>
            <person name="Milani C."/>
            <person name="Lugli G.A."/>
        </authorList>
    </citation>
    <scope>NUCLEOTIDE SEQUENCE [LARGE SCALE GENOMIC DNA]</scope>
    <source>
        <strain evidence="12 13">DSM 21395</strain>
    </source>
</reference>
<dbReference type="NCBIfam" id="TIGR00097">
    <property type="entry name" value="HMP-P_kinase"/>
    <property type="match status" value="1"/>
</dbReference>
<feature type="region of interest" description="Disordered" evidence="10">
    <location>
        <begin position="1"/>
        <end position="29"/>
    </location>
</feature>